<sequence>MATRMATSCASWARQCGGETSTSRARGQLCRRRSGILSMSLLFLGVGQRDAGAIPLAPLGKALTDREGKRVGLPVEEVKAILERGLREGQYFVNPEGLPNQIFDDNARFKDPTNDVVGLSRYEKALGLLFDKERSKVELLDIEVTSPGEIRARYRLGGYLKFAWNPCVRPYEGVVRYGLGKDGLVVSQEQEWSISGAEALKETFSACEVPPDF</sequence>
<keyword evidence="2" id="KW-1185">Reference proteome</keyword>
<dbReference type="AlphaFoldDB" id="A0A5B8MXS9"/>
<protein>
    <submittedName>
        <fullName evidence="1">Uncharacterized protein</fullName>
    </submittedName>
</protein>
<dbReference type="PANTHER" id="PTHR34123:SF3">
    <property type="entry name" value="SNOAL-LIKE DOMAIN-CONTAINING PROTEIN"/>
    <property type="match status" value="1"/>
</dbReference>
<organism evidence="1 2">
    <name type="scientific">Chloropicon primus</name>
    <dbReference type="NCBI Taxonomy" id="1764295"/>
    <lineage>
        <taxon>Eukaryota</taxon>
        <taxon>Viridiplantae</taxon>
        <taxon>Chlorophyta</taxon>
        <taxon>Chloropicophyceae</taxon>
        <taxon>Chloropicales</taxon>
        <taxon>Chloropicaceae</taxon>
        <taxon>Chloropicon</taxon>
    </lineage>
</organism>
<proteinExistence type="predicted"/>
<evidence type="ECO:0000313" key="1">
    <source>
        <dbReference type="EMBL" id="QDZ24274.1"/>
    </source>
</evidence>
<gene>
    <name evidence="1" type="ORF">A3770_13p67920</name>
</gene>
<dbReference type="EMBL" id="CP031046">
    <property type="protein sequence ID" value="QDZ24274.1"/>
    <property type="molecule type" value="Genomic_DNA"/>
</dbReference>
<dbReference type="Proteomes" id="UP000316726">
    <property type="component" value="Chromosome 13"/>
</dbReference>
<name>A0A5B8MXS9_9CHLO</name>
<accession>A0A5B8MXS9</accession>
<dbReference type="Pfam" id="PF10184">
    <property type="entry name" value="DUF2358"/>
    <property type="match status" value="1"/>
</dbReference>
<dbReference type="InterPro" id="IPR018790">
    <property type="entry name" value="DUF2358"/>
</dbReference>
<dbReference type="OrthoDB" id="348976at2759"/>
<dbReference type="STRING" id="1764295.A0A5B8MXS9"/>
<dbReference type="PANTHER" id="PTHR34123">
    <property type="entry name" value="OS04G0578200 PROTEIN"/>
    <property type="match status" value="1"/>
</dbReference>
<evidence type="ECO:0000313" key="2">
    <source>
        <dbReference type="Proteomes" id="UP000316726"/>
    </source>
</evidence>
<reference evidence="1 2" key="1">
    <citation type="submission" date="2018-07" db="EMBL/GenBank/DDBJ databases">
        <title>The complete nuclear genome of the prasinophyte Chloropicon primus (CCMP1205).</title>
        <authorList>
            <person name="Pombert J.-F."/>
            <person name="Otis C."/>
            <person name="Turmel M."/>
            <person name="Lemieux C."/>
        </authorList>
    </citation>
    <scope>NUCLEOTIDE SEQUENCE [LARGE SCALE GENOMIC DNA]</scope>
    <source>
        <strain evidence="1 2">CCMP1205</strain>
    </source>
</reference>